<proteinExistence type="predicted"/>
<accession>A0A627YS70</accession>
<evidence type="ECO:0000313" key="1">
    <source>
        <dbReference type="EMBL" id="EDD1397038.1"/>
    </source>
</evidence>
<reference evidence="1" key="1">
    <citation type="submission" date="2019-10" db="EMBL/GenBank/DDBJ databases">
        <authorList>
            <consortium name="PulseNet: The National Subtyping Network for Foodborne Disease Surveillance"/>
            <person name="Tarr C.L."/>
            <person name="Trees E."/>
            <person name="Katz L.S."/>
            <person name="Carleton-Romer H.A."/>
            <person name="Stroika S."/>
            <person name="Kucerova Z."/>
            <person name="Roache K.F."/>
            <person name="Sabol A.L."/>
            <person name="Besser J."/>
            <person name="Gerner-Smidt P."/>
        </authorList>
    </citation>
    <scope>NUCLEOTIDE SEQUENCE</scope>
    <source>
        <strain evidence="1">PNUSAS105749</strain>
    </source>
</reference>
<sequence length="86" mass="9281">MFHAAHPVVGRLWNAVVSFPYHLKKAVSPNSNLSGGHAPEVFAALAGVSFFDHSGKFYAQNHFPANPPQTSATTGLMAFLYPPFIP</sequence>
<comment type="caution">
    <text evidence="1">The sequence shown here is derived from an EMBL/GenBank/DDBJ whole genome shotgun (WGS) entry which is preliminary data.</text>
</comment>
<protein>
    <submittedName>
        <fullName evidence="1">Uncharacterized protein</fullName>
    </submittedName>
</protein>
<dbReference type="AlphaFoldDB" id="A0A627YS70"/>
<gene>
    <name evidence="1" type="ORF">GAZ56_23115</name>
</gene>
<dbReference type="EMBL" id="AALTFF010000118">
    <property type="protein sequence ID" value="EDD1397038.1"/>
    <property type="molecule type" value="Genomic_DNA"/>
</dbReference>
<organism evidence="1">
    <name type="scientific">Salmonella enterica</name>
    <name type="common">Salmonella choleraesuis</name>
    <dbReference type="NCBI Taxonomy" id="28901"/>
    <lineage>
        <taxon>Bacteria</taxon>
        <taxon>Pseudomonadati</taxon>
        <taxon>Pseudomonadota</taxon>
        <taxon>Gammaproteobacteria</taxon>
        <taxon>Enterobacterales</taxon>
        <taxon>Enterobacteriaceae</taxon>
        <taxon>Salmonella</taxon>
    </lineage>
</organism>
<name>A0A627YS70_SALER</name>